<keyword evidence="2" id="KW-0966">Cell projection</keyword>
<protein>
    <submittedName>
        <fullName evidence="2">Flagellar brake protein</fullName>
    </submittedName>
</protein>
<dbReference type="EMBL" id="JALNMH010000001">
    <property type="protein sequence ID" value="MCK7592338.1"/>
    <property type="molecule type" value="Genomic_DNA"/>
</dbReference>
<feature type="domain" description="PilZ" evidence="1">
    <location>
        <begin position="111"/>
        <end position="214"/>
    </location>
</feature>
<dbReference type="Proteomes" id="UP001431449">
    <property type="component" value="Unassembled WGS sequence"/>
</dbReference>
<dbReference type="InterPro" id="IPR009875">
    <property type="entry name" value="PilZ_domain"/>
</dbReference>
<comment type="caution">
    <text evidence="2">The sequence shown here is derived from an EMBL/GenBank/DDBJ whole genome shotgun (WGS) entry which is preliminary data.</text>
</comment>
<organism evidence="2 3">
    <name type="scientific">Pseudomarimonas salicorniae</name>
    <dbReference type="NCBI Taxonomy" id="2933270"/>
    <lineage>
        <taxon>Bacteria</taxon>
        <taxon>Pseudomonadati</taxon>
        <taxon>Pseudomonadota</taxon>
        <taxon>Gammaproteobacteria</taxon>
        <taxon>Lysobacterales</taxon>
        <taxon>Lysobacteraceae</taxon>
        <taxon>Pseudomarimonas</taxon>
    </lineage>
</organism>
<dbReference type="RefSeq" id="WP_248204436.1">
    <property type="nucleotide sequence ID" value="NZ_JALNMH010000001.1"/>
</dbReference>
<dbReference type="Pfam" id="PF07238">
    <property type="entry name" value="PilZ"/>
    <property type="match status" value="1"/>
</dbReference>
<keyword evidence="2" id="KW-0969">Cilium</keyword>
<reference evidence="2" key="1">
    <citation type="submission" date="2022-04" db="EMBL/GenBank/DDBJ databases">
        <title>Lysobacter sp. CAU 1642 isolated from sea sand.</title>
        <authorList>
            <person name="Kim W."/>
        </authorList>
    </citation>
    <scope>NUCLEOTIDE SEQUENCE</scope>
    <source>
        <strain evidence="2">CAU 1642</strain>
    </source>
</reference>
<name>A0ABT0GCS1_9GAMM</name>
<evidence type="ECO:0000259" key="1">
    <source>
        <dbReference type="Pfam" id="PF07238"/>
    </source>
</evidence>
<dbReference type="SUPFAM" id="SSF141371">
    <property type="entry name" value="PilZ domain-like"/>
    <property type="match status" value="1"/>
</dbReference>
<keyword evidence="3" id="KW-1185">Reference proteome</keyword>
<keyword evidence="2" id="KW-0282">Flagellum</keyword>
<accession>A0ABT0GCS1</accession>
<gene>
    <name evidence="2" type="ORF">M0G41_01495</name>
</gene>
<dbReference type="Gene3D" id="2.40.10.220">
    <property type="entry name" value="predicted glycosyltransferase like domains"/>
    <property type="match status" value="1"/>
</dbReference>
<evidence type="ECO:0000313" key="3">
    <source>
        <dbReference type="Proteomes" id="UP001431449"/>
    </source>
</evidence>
<proteinExistence type="predicted"/>
<sequence length="225" mass="23634">MSGPAAEPESLSLRALRLRPGMFLQAHPPGDGKRSTEAKFCAAIEGKGLMVVPLHEGQAGAEWREMAELEVRGFTGQYDYRFSTRVLGSFTVPFAYVLLAWPGKVEGRRVRSALRIATSLPAMAWGSDPSLTVPARVVDLSHAGAMIELGTPLGGSGQRVSLALELPLEGGVHALELSGAICHSGEGAAGQGTRVGIAFNGISRTEKALLQNFTLTQLQASGGLA</sequence>
<evidence type="ECO:0000313" key="2">
    <source>
        <dbReference type="EMBL" id="MCK7592338.1"/>
    </source>
</evidence>